<dbReference type="InterPro" id="IPR029058">
    <property type="entry name" value="AB_hydrolase_fold"/>
</dbReference>
<evidence type="ECO:0000256" key="1">
    <source>
        <dbReference type="ARBA" id="ARBA00022801"/>
    </source>
</evidence>
<dbReference type="EMBL" id="JABFDB010000004">
    <property type="protein sequence ID" value="NYZ19816.1"/>
    <property type="molecule type" value="Genomic_DNA"/>
</dbReference>
<protein>
    <submittedName>
        <fullName evidence="3">3-oxoadipate enol-lactonase</fullName>
        <ecNumber evidence="3">3.1.1.24</ecNumber>
    </submittedName>
</protein>
<evidence type="ECO:0000313" key="4">
    <source>
        <dbReference type="Proteomes" id="UP000584642"/>
    </source>
</evidence>
<feature type="domain" description="AB hydrolase-1" evidence="2">
    <location>
        <begin position="22"/>
        <end position="137"/>
    </location>
</feature>
<dbReference type="InterPro" id="IPR050266">
    <property type="entry name" value="AB_hydrolase_sf"/>
</dbReference>
<sequence length="264" mass="28062">MKAVSNNDIVIRYREDGRRDGPVLLFSNSLGTDLQVWDKVVPAFTGDFRVLRYDTRGHGLSDAPAAPYSLDDHVGDMLAVMDDAGVERAILVGLSVGGLIAQGVAARAPERVRALVLSNTAHRIGSVESWTQRMDAISAGGIASIADAILERWFSAAFRRERAAELAVWRNMLVRTPAQGYLGTCAALRDGDLTAAAARIAVPTLCLAGSEDGATPPDLVRSTAGLIPGARFHLIDGAGHIPGVENPEAVIAAIRTFLKENDLV</sequence>
<dbReference type="SUPFAM" id="SSF53474">
    <property type="entry name" value="alpha/beta-Hydrolases"/>
    <property type="match status" value="1"/>
</dbReference>
<evidence type="ECO:0000259" key="2">
    <source>
        <dbReference type="Pfam" id="PF00561"/>
    </source>
</evidence>
<name>A0ABX2T6J9_9PROT</name>
<dbReference type="Gene3D" id="3.40.50.1820">
    <property type="entry name" value="alpha/beta hydrolase"/>
    <property type="match status" value="1"/>
</dbReference>
<dbReference type="PANTHER" id="PTHR43798:SF31">
    <property type="entry name" value="AB HYDROLASE SUPERFAMILY PROTEIN YCLE"/>
    <property type="match status" value="1"/>
</dbReference>
<dbReference type="Proteomes" id="UP000584642">
    <property type="component" value="Unassembled WGS sequence"/>
</dbReference>
<dbReference type="GO" id="GO:0047570">
    <property type="term" value="F:3-oxoadipate enol-lactonase activity"/>
    <property type="evidence" value="ECO:0007669"/>
    <property type="project" value="UniProtKB-EC"/>
</dbReference>
<comment type="caution">
    <text evidence="3">The sequence shown here is derived from an EMBL/GenBank/DDBJ whole genome shotgun (WGS) entry which is preliminary data.</text>
</comment>
<reference evidence="3 4" key="1">
    <citation type="submission" date="2020-05" db="EMBL/GenBank/DDBJ databases">
        <title>Azospirillum oleiclasticum sp. nov, a nitrogen-fixing and heavy crude oil-emulsifying bacterium isolated from the crude oil of Yumen Oilfield.</title>
        <authorList>
            <person name="Wu D."/>
            <person name="Cai M."/>
            <person name="Zhang X."/>
        </authorList>
    </citation>
    <scope>NUCLEOTIDE SEQUENCE [LARGE SCALE GENOMIC DNA]</scope>
    <source>
        <strain evidence="3 4">ROY-1-1-2</strain>
    </source>
</reference>
<dbReference type="InterPro" id="IPR000073">
    <property type="entry name" value="AB_hydrolase_1"/>
</dbReference>
<dbReference type="PANTHER" id="PTHR43798">
    <property type="entry name" value="MONOACYLGLYCEROL LIPASE"/>
    <property type="match status" value="1"/>
</dbReference>
<keyword evidence="4" id="KW-1185">Reference proteome</keyword>
<proteinExistence type="predicted"/>
<dbReference type="PRINTS" id="PR00111">
    <property type="entry name" value="ABHYDROLASE"/>
</dbReference>
<organism evidence="3 4">
    <name type="scientific">Azospirillum oleiclasticum</name>
    <dbReference type="NCBI Taxonomy" id="2735135"/>
    <lineage>
        <taxon>Bacteria</taxon>
        <taxon>Pseudomonadati</taxon>
        <taxon>Pseudomonadota</taxon>
        <taxon>Alphaproteobacteria</taxon>
        <taxon>Rhodospirillales</taxon>
        <taxon>Azospirillaceae</taxon>
        <taxon>Azospirillum</taxon>
    </lineage>
</organism>
<evidence type="ECO:0000313" key="3">
    <source>
        <dbReference type="EMBL" id="NYZ19816.1"/>
    </source>
</evidence>
<dbReference type="Pfam" id="PF00561">
    <property type="entry name" value="Abhydrolase_1"/>
    <property type="match status" value="1"/>
</dbReference>
<dbReference type="RefSeq" id="WP_180281579.1">
    <property type="nucleotide sequence ID" value="NZ_JABFDB010000004.1"/>
</dbReference>
<dbReference type="InterPro" id="IPR026968">
    <property type="entry name" value="PcaD/CatD"/>
</dbReference>
<gene>
    <name evidence="3" type="primary">pcaD</name>
    <name evidence="3" type="ORF">HND93_08835</name>
</gene>
<accession>A0ABX2T6J9</accession>
<keyword evidence="1 3" id="KW-0378">Hydrolase</keyword>
<dbReference type="NCBIfam" id="TIGR02427">
    <property type="entry name" value="protocat_pcaD"/>
    <property type="match status" value="1"/>
</dbReference>
<dbReference type="EC" id="3.1.1.24" evidence="3"/>